<comment type="caution">
    <text evidence="1">The sequence shown here is derived from an EMBL/GenBank/DDBJ whole genome shotgun (WGS) entry which is preliminary data.</text>
</comment>
<evidence type="ECO:0000313" key="2">
    <source>
        <dbReference type="Proteomes" id="UP000183924"/>
    </source>
</evidence>
<name>A0A1J8P2Z9_9COXI</name>
<dbReference type="EMBL" id="LUKY01000033">
    <property type="protein sequence ID" value="OIZ94116.1"/>
    <property type="molecule type" value="Genomic_DNA"/>
</dbReference>
<dbReference type="STRING" id="1225476.A1D18_04435"/>
<dbReference type="RefSeq" id="WP_071662610.1">
    <property type="nucleotide sequence ID" value="NZ_LUKY01000033.1"/>
</dbReference>
<dbReference type="Proteomes" id="UP000183924">
    <property type="component" value="Unassembled WGS sequence"/>
</dbReference>
<proteinExistence type="predicted"/>
<dbReference type="AlphaFoldDB" id="A0A1J8P2Z9"/>
<reference evidence="1 2" key="1">
    <citation type="submission" date="2016-03" db="EMBL/GenBank/DDBJ databases">
        <title>Comparative genomics of Rickettsiella.</title>
        <authorList>
            <person name="Chandler C."/>
            <person name="Wang Y."/>
        </authorList>
    </citation>
    <scope>NUCLEOTIDE SEQUENCE [LARGE SCALE GENOMIC DNA]</scope>
    <source>
        <strain evidence="1 2">RCFS May 2013</strain>
    </source>
</reference>
<keyword evidence="2" id="KW-1185">Reference proteome</keyword>
<evidence type="ECO:0000313" key="1">
    <source>
        <dbReference type="EMBL" id="OIZ94116.1"/>
    </source>
</evidence>
<protein>
    <submittedName>
        <fullName evidence="1">Uncharacterized protein</fullName>
    </submittedName>
</protein>
<sequence length="438" mass="51912">MLLSQLNNQETQKILVDLLFKKGYCLCIPDTKLIKSRFEQVSPNWLQKFFLSKNAFGLSVIPMFMLIFVKNKHLTADQSKHLLELLQVLMSQAEIDTIDQIFFDTKVKRVAWAYYILDELLKFTLDDFVISDKYSSRIMTMAECIAFFFDKASVVAITKLTLNSENTGFNVIHKLMYVIAYENLHPNQVTYLSNISKKIIDKTTNFELQTLIFQTQRNGYSFIWCVLGTWLQLVFECENSNQFKVSHYTQLINFLFEKIDCENLPSILLENETKGYIIILRYLFFKRFELGTFHYDLTESFTFFKQWCKKIFSILTIQQIEFILDNLPLLLINDLSLSNDDRRYLIRNFFAYLFEFCKLQPQEIALLKDLQERIEERFPSRSKIIKFFRQVRAPCHFFNCTHFRNLINKEDEISLDESSHLLSPYCARLNPNYLTVSL</sequence>
<accession>A0A1J8P2Z9</accession>
<organism evidence="1 2">
    <name type="scientific">Candidatus Rickettsiella isopodorum</name>
    <dbReference type="NCBI Taxonomy" id="1225476"/>
    <lineage>
        <taxon>Bacteria</taxon>
        <taxon>Pseudomonadati</taxon>
        <taxon>Pseudomonadota</taxon>
        <taxon>Gammaproteobacteria</taxon>
        <taxon>Legionellales</taxon>
        <taxon>Coxiellaceae</taxon>
        <taxon>Rickettsiella</taxon>
    </lineage>
</organism>
<gene>
    <name evidence="1" type="ORF">A1D18_04435</name>
</gene>